<dbReference type="RefSeq" id="WP_147499005.1">
    <property type="nucleotide sequence ID" value="NZ_VOAV01000026.1"/>
</dbReference>
<sequence>MIHKKYDIIYSIGRDCACALYLQQNGLRLTSGPFDWLTNAGFEDRFELMLNDFQYFLDKKDLKQMPKPTQLPADKNNNYYENIKNNLYFWHDFPADKSFDEAYPEVKLKYERRIKRFYENIKDKNRVLLVWFSYVHQTPDNIVLELCNRFSDKMGKKIDFLIIEHQEGLNTAKKYMLSNNIERWHCHATKFDEAGVPQTLGNEELIQPIFSLYQLRVPLTTKAKHISLKLFVKFICLFVPIKKWRKSIRKLYED</sequence>
<organism evidence="1 2">
    <name type="scientific">Campylobacter lanienae</name>
    <dbReference type="NCBI Taxonomy" id="75658"/>
    <lineage>
        <taxon>Bacteria</taxon>
        <taxon>Pseudomonadati</taxon>
        <taxon>Campylobacterota</taxon>
        <taxon>Epsilonproteobacteria</taxon>
        <taxon>Campylobacterales</taxon>
        <taxon>Campylobacteraceae</taxon>
        <taxon>Campylobacter</taxon>
    </lineage>
</organism>
<dbReference type="Pfam" id="PF08795">
    <property type="entry name" value="DUF1796"/>
    <property type="match status" value="1"/>
</dbReference>
<dbReference type="InterPro" id="IPR014903">
    <property type="entry name" value="DUF1796"/>
</dbReference>
<comment type="caution">
    <text evidence="1">The sequence shown here is derived from an EMBL/GenBank/DDBJ whole genome shotgun (WGS) entry which is preliminary data.</text>
</comment>
<evidence type="ECO:0000313" key="1">
    <source>
        <dbReference type="EMBL" id="TWO28306.1"/>
    </source>
</evidence>
<keyword evidence="2" id="KW-1185">Reference proteome</keyword>
<dbReference type="EMBL" id="VOAV01000026">
    <property type="protein sequence ID" value="TWO28306.1"/>
    <property type="molecule type" value="Genomic_DNA"/>
</dbReference>
<evidence type="ECO:0008006" key="3">
    <source>
        <dbReference type="Google" id="ProtNLM"/>
    </source>
</evidence>
<gene>
    <name evidence="1" type="ORF">XK09_05590</name>
</gene>
<proteinExistence type="predicted"/>
<reference evidence="1 2" key="1">
    <citation type="submission" date="2019-07" db="EMBL/GenBank/DDBJ databases">
        <title>Rapid identification of Enteric Bacteria from Whole Genome Sequences (WGS) using Average Nucleotide Identity (ANI).</title>
        <authorList>
            <person name="Lane C."/>
        </authorList>
    </citation>
    <scope>NUCLEOTIDE SEQUENCE [LARGE SCALE GENOMIC DNA]</scope>
    <source>
        <strain evidence="1 2">2013D-9588</strain>
    </source>
</reference>
<dbReference type="Proteomes" id="UP000321599">
    <property type="component" value="Unassembled WGS sequence"/>
</dbReference>
<evidence type="ECO:0000313" key="2">
    <source>
        <dbReference type="Proteomes" id="UP000321599"/>
    </source>
</evidence>
<accession>A0ABY3G7G5</accession>
<protein>
    <recommendedName>
        <fullName evidence="3">Papain-like cysteine peptidase</fullName>
    </recommendedName>
</protein>
<name>A0ABY3G7G5_9BACT</name>